<dbReference type="NCBIfam" id="NF037981">
    <property type="entry name" value="NCS2_1"/>
    <property type="match status" value="1"/>
</dbReference>
<keyword evidence="4" id="KW-1003">Cell membrane</keyword>
<dbReference type="InterPro" id="IPR017588">
    <property type="entry name" value="UacT-like"/>
</dbReference>
<feature type="transmembrane region" description="Helical" evidence="8">
    <location>
        <begin position="99"/>
        <end position="117"/>
    </location>
</feature>
<keyword evidence="6 8" id="KW-1133">Transmembrane helix</keyword>
<proteinExistence type="inferred from homology"/>
<feature type="transmembrane region" description="Helical" evidence="8">
    <location>
        <begin position="340"/>
        <end position="359"/>
    </location>
</feature>
<dbReference type="InterPro" id="IPR006042">
    <property type="entry name" value="Xan_ur_permease"/>
</dbReference>
<feature type="transmembrane region" description="Helical" evidence="8">
    <location>
        <begin position="124"/>
        <end position="145"/>
    </location>
</feature>
<evidence type="ECO:0000256" key="3">
    <source>
        <dbReference type="ARBA" id="ARBA00022448"/>
    </source>
</evidence>
<evidence type="ECO:0000256" key="6">
    <source>
        <dbReference type="ARBA" id="ARBA00022989"/>
    </source>
</evidence>
<gene>
    <name evidence="9" type="ORF">ACFQRG_20205</name>
</gene>
<feature type="transmembrane region" description="Helical" evidence="8">
    <location>
        <begin position="311"/>
        <end position="334"/>
    </location>
</feature>
<dbReference type="NCBIfam" id="TIGR03173">
    <property type="entry name" value="pbuX"/>
    <property type="match status" value="1"/>
</dbReference>
<keyword evidence="7 8" id="KW-0472">Membrane</keyword>
<dbReference type="InterPro" id="IPR006043">
    <property type="entry name" value="NCS2"/>
</dbReference>
<comment type="caution">
    <text evidence="9">The sequence shown here is derived from an EMBL/GenBank/DDBJ whole genome shotgun (WGS) entry which is preliminary data.</text>
</comment>
<protein>
    <submittedName>
        <fullName evidence="9">Nucleobase:cation symporter-2 family protein</fullName>
    </submittedName>
</protein>
<feature type="transmembrane region" description="Helical" evidence="8">
    <location>
        <begin position="12"/>
        <end position="37"/>
    </location>
</feature>
<comment type="similarity">
    <text evidence="2">Belongs to the nucleobase:cation symporter-2 (NCS2) (TC 2.A.40) family.</text>
</comment>
<feature type="transmembrane region" description="Helical" evidence="8">
    <location>
        <begin position="157"/>
        <end position="180"/>
    </location>
</feature>
<feature type="transmembrane region" description="Helical" evidence="8">
    <location>
        <begin position="187"/>
        <end position="210"/>
    </location>
</feature>
<dbReference type="Proteomes" id="UP001596505">
    <property type="component" value="Unassembled WGS sequence"/>
</dbReference>
<evidence type="ECO:0000256" key="1">
    <source>
        <dbReference type="ARBA" id="ARBA00004651"/>
    </source>
</evidence>
<feature type="transmembrane region" description="Helical" evidence="8">
    <location>
        <begin position="73"/>
        <end position="93"/>
    </location>
</feature>
<feature type="transmembrane region" description="Helical" evidence="8">
    <location>
        <begin position="371"/>
        <end position="390"/>
    </location>
</feature>
<sequence length="444" mass="47049">MKSEKLSVWKLFLLGFQHVCVMYGGAVAVPLIIGPAIGLSQQQLVYLISFDLFTCGIASLLQVVGGKHIGIKLPALMGVSFTVVQPVIAIGSIYSIQGVIGAVMVSGVIVIILAQFFSKIIRFFPPVITASVVLIIGVTLMPVAINNAAGGTGAKDFGSITNLSLALFTLVFFIVLNTLAKGYLKTISVLISMIVGTIVAACLGVVDFTQVKEASWFNMVRPFYFGPPTFQLSSILTMSIVAIVIMVESTGTFFALGEIDKRNLTDHDIKKGLRAEGLGAVISGIFNNFNHSTFAQNVGLVALTGVTNRKIILNAGIILAILGLFPKIAALAVIIPPAVLGGAMVPMFGMLISTALRMMSKVDFTNPSNQLIIAVGVGLAIGTHTVANAFDHLPATIAMLVKNGVILGTFASFVLNIVLNEFKKPKNTKEQNVEEQDSPLEPSL</sequence>
<dbReference type="NCBIfam" id="TIGR00801">
    <property type="entry name" value="ncs2"/>
    <property type="match status" value="1"/>
</dbReference>
<dbReference type="RefSeq" id="WP_380969558.1">
    <property type="nucleotide sequence ID" value="NZ_JBHTCO010000043.1"/>
</dbReference>
<keyword evidence="10" id="KW-1185">Reference proteome</keyword>
<evidence type="ECO:0000313" key="9">
    <source>
        <dbReference type="EMBL" id="MFC7395235.1"/>
    </source>
</evidence>
<evidence type="ECO:0000256" key="2">
    <source>
        <dbReference type="ARBA" id="ARBA00008821"/>
    </source>
</evidence>
<accession>A0ABW2Q5A2</accession>
<evidence type="ECO:0000256" key="8">
    <source>
        <dbReference type="SAM" id="Phobius"/>
    </source>
</evidence>
<evidence type="ECO:0000256" key="4">
    <source>
        <dbReference type="ARBA" id="ARBA00022475"/>
    </source>
</evidence>
<keyword evidence="3" id="KW-0813">Transport</keyword>
<dbReference type="PANTHER" id="PTHR42810:SF4">
    <property type="entry name" value="URIC ACID TRANSPORTER UACT"/>
    <property type="match status" value="1"/>
</dbReference>
<keyword evidence="5 8" id="KW-0812">Transmembrane</keyword>
<name>A0ABW2Q5A2_9BACL</name>
<dbReference type="PANTHER" id="PTHR42810">
    <property type="entry name" value="PURINE PERMEASE C1399.01C-RELATED"/>
    <property type="match status" value="1"/>
</dbReference>
<dbReference type="EMBL" id="JBHTCO010000043">
    <property type="protein sequence ID" value="MFC7395235.1"/>
    <property type="molecule type" value="Genomic_DNA"/>
</dbReference>
<feature type="transmembrane region" description="Helical" evidence="8">
    <location>
        <begin position="43"/>
        <end position="61"/>
    </location>
</feature>
<dbReference type="PROSITE" id="PS01116">
    <property type="entry name" value="XANTH_URACIL_PERMASE"/>
    <property type="match status" value="1"/>
</dbReference>
<dbReference type="Pfam" id="PF00860">
    <property type="entry name" value="Xan_ur_permease"/>
    <property type="match status" value="1"/>
</dbReference>
<evidence type="ECO:0000256" key="7">
    <source>
        <dbReference type="ARBA" id="ARBA00023136"/>
    </source>
</evidence>
<organism evidence="9 10">
    <name type="scientific">Scopulibacillus cellulosilyticus</name>
    <dbReference type="NCBI Taxonomy" id="2665665"/>
    <lineage>
        <taxon>Bacteria</taxon>
        <taxon>Bacillati</taxon>
        <taxon>Bacillota</taxon>
        <taxon>Bacilli</taxon>
        <taxon>Bacillales</taxon>
        <taxon>Sporolactobacillaceae</taxon>
        <taxon>Scopulibacillus</taxon>
    </lineage>
</organism>
<comment type="subcellular location">
    <subcellularLocation>
        <location evidence="1">Cell membrane</location>
        <topology evidence="1">Multi-pass membrane protein</topology>
    </subcellularLocation>
</comment>
<evidence type="ECO:0000313" key="10">
    <source>
        <dbReference type="Proteomes" id="UP001596505"/>
    </source>
</evidence>
<evidence type="ECO:0000256" key="5">
    <source>
        <dbReference type="ARBA" id="ARBA00022692"/>
    </source>
</evidence>
<feature type="transmembrane region" description="Helical" evidence="8">
    <location>
        <begin position="396"/>
        <end position="419"/>
    </location>
</feature>
<reference evidence="10" key="1">
    <citation type="journal article" date="2019" name="Int. J. Syst. Evol. Microbiol.">
        <title>The Global Catalogue of Microorganisms (GCM) 10K type strain sequencing project: providing services to taxonomists for standard genome sequencing and annotation.</title>
        <authorList>
            <consortium name="The Broad Institute Genomics Platform"/>
            <consortium name="The Broad Institute Genome Sequencing Center for Infectious Disease"/>
            <person name="Wu L."/>
            <person name="Ma J."/>
        </authorList>
    </citation>
    <scope>NUCLEOTIDE SEQUENCE [LARGE SCALE GENOMIC DNA]</scope>
    <source>
        <strain evidence="10">CGMCC 1.16305</strain>
    </source>
</reference>
<feature type="transmembrane region" description="Helical" evidence="8">
    <location>
        <begin position="230"/>
        <end position="256"/>
    </location>
</feature>